<accession>X1EQZ5</accession>
<dbReference type="AlphaFoldDB" id="X1EQZ5"/>
<organism evidence="1">
    <name type="scientific">marine sediment metagenome</name>
    <dbReference type="NCBI Taxonomy" id="412755"/>
    <lineage>
        <taxon>unclassified sequences</taxon>
        <taxon>metagenomes</taxon>
        <taxon>ecological metagenomes</taxon>
    </lineage>
</organism>
<gene>
    <name evidence="1" type="ORF">S01H4_66347</name>
</gene>
<sequence>KAQDRTATWSTAASKKVKSYMALEAVNKSRAITLLSASGKIKIKSGQWEIN</sequence>
<name>X1EQZ5_9ZZZZ</name>
<protein>
    <submittedName>
        <fullName evidence="1">Uncharacterized protein</fullName>
    </submittedName>
</protein>
<dbReference type="EMBL" id="BART01041049">
    <property type="protein sequence ID" value="GAH22750.1"/>
    <property type="molecule type" value="Genomic_DNA"/>
</dbReference>
<proteinExistence type="predicted"/>
<reference evidence="1" key="1">
    <citation type="journal article" date="2014" name="Front. Microbiol.">
        <title>High frequency of phylogenetically diverse reductive dehalogenase-homologous genes in deep subseafloor sedimentary metagenomes.</title>
        <authorList>
            <person name="Kawai M."/>
            <person name="Futagami T."/>
            <person name="Toyoda A."/>
            <person name="Takaki Y."/>
            <person name="Nishi S."/>
            <person name="Hori S."/>
            <person name="Arai W."/>
            <person name="Tsubouchi T."/>
            <person name="Morono Y."/>
            <person name="Uchiyama I."/>
            <person name="Ito T."/>
            <person name="Fujiyama A."/>
            <person name="Inagaki F."/>
            <person name="Takami H."/>
        </authorList>
    </citation>
    <scope>NUCLEOTIDE SEQUENCE</scope>
    <source>
        <strain evidence="1">Expedition CK06-06</strain>
    </source>
</reference>
<feature type="non-terminal residue" evidence="1">
    <location>
        <position position="1"/>
    </location>
</feature>
<comment type="caution">
    <text evidence="1">The sequence shown here is derived from an EMBL/GenBank/DDBJ whole genome shotgun (WGS) entry which is preliminary data.</text>
</comment>
<evidence type="ECO:0000313" key="1">
    <source>
        <dbReference type="EMBL" id="GAH22750.1"/>
    </source>
</evidence>